<evidence type="ECO:0000313" key="2">
    <source>
        <dbReference type="Proteomes" id="UP001296706"/>
    </source>
</evidence>
<organism evidence="1 2">
    <name type="scientific">Pseudonocardia xinjiangensis</name>
    <dbReference type="NCBI Taxonomy" id="75289"/>
    <lineage>
        <taxon>Bacteria</taxon>
        <taxon>Bacillati</taxon>
        <taxon>Actinomycetota</taxon>
        <taxon>Actinomycetes</taxon>
        <taxon>Pseudonocardiales</taxon>
        <taxon>Pseudonocardiaceae</taxon>
        <taxon>Pseudonocardia</taxon>
    </lineage>
</organism>
<reference evidence="1 2" key="1">
    <citation type="submission" date="2020-04" db="EMBL/GenBank/DDBJ databases">
        <authorList>
            <person name="Klaysubun C."/>
            <person name="Duangmal K."/>
            <person name="Lipun K."/>
        </authorList>
    </citation>
    <scope>NUCLEOTIDE SEQUENCE [LARGE SCALE GENOMIC DNA]</scope>
    <source>
        <strain evidence="1 2">JCM 11839</strain>
    </source>
</reference>
<dbReference type="EMBL" id="JAAXKY010000005">
    <property type="protein sequence ID" value="NMH76089.1"/>
    <property type="molecule type" value="Genomic_DNA"/>
</dbReference>
<evidence type="ECO:0000313" key="1">
    <source>
        <dbReference type="EMBL" id="NMH76089.1"/>
    </source>
</evidence>
<protein>
    <recommendedName>
        <fullName evidence="3">Excreted virulence factor EspC (Type VII ESX diderm)</fullName>
    </recommendedName>
</protein>
<evidence type="ECO:0008006" key="3">
    <source>
        <dbReference type="Google" id="ProtNLM"/>
    </source>
</evidence>
<gene>
    <name evidence="1" type="ORF">HF577_03060</name>
</gene>
<accession>A0ABX1R876</accession>
<proteinExistence type="predicted"/>
<sequence>MSSELRLHPDQLRSHAVTAAGLSEDLRAALRFGPGPVGGRALTAEHERLGAAVLVAVRELAELSAALADAASAATSADDAVAGILRRIQDGLSGEEHA</sequence>
<keyword evidence="2" id="KW-1185">Reference proteome</keyword>
<name>A0ABX1R876_9PSEU</name>
<comment type="caution">
    <text evidence="1">The sequence shown here is derived from an EMBL/GenBank/DDBJ whole genome shotgun (WGS) entry which is preliminary data.</text>
</comment>
<dbReference type="Proteomes" id="UP001296706">
    <property type="component" value="Unassembled WGS sequence"/>
</dbReference>
<dbReference type="RefSeq" id="WP_169394173.1">
    <property type="nucleotide sequence ID" value="NZ_BAAAJH010000041.1"/>
</dbReference>